<evidence type="ECO:0000259" key="10">
    <source>
        <dbReference type="PROSITE" id="PS50940"/>
    </source>
</evidence>
<dbReference type="RefSeq" id="XP_022315651.1">
    <property type="nucleotide sequence ID" value="XM_022459943.1"/>
</dbReference>
<feature type="domain" description="Chitin-binding type-2" evidence="10">
    <location>
        <begin position="551"/>
        <end position="606"/>
    </location>
</feature>
<keyword evidence="5" id="KW-1015">Disulfide bond</keyword>
<dbReference type="PROSITE" id="PS51910">
    <property type="entry name" value="GH18_2"/>
    <property type="match status" value="1"/>
</dbReference>
<dbReference type="CDD" id="cd02872">
    <property type="entry name" value="GH18_chitolectin_chitotriosidase"/>
    <property type="match status" value="1"/>
</dbReference>
<evidence type="ECO:0000259" key="11">
    <source>
        <dbReference type="PROSITE" id="PS51910"/>
    </source>
</evidence>
<evidence type="ECO:0000256" key="5">
    <source>
        <dbReference type="ARBA" id="ARBA00023157"/>
    </source>
</evidence>
<dbReference type="PANTHER" id="PTHR11177:SF317">
    <property type="entry name" value="CHITINASE 12-RELATED"/>
    <property type="match status" value="1"/>
</dbReference>
<feature type="domain" description="Chitin-binding type-2" evidence="10">
    <location>
        <begin position="458"/>
        <end position="514"/>
    </location>
</feature>
<comment type="similarity">
    <text evidence="1">Belongs to the glycosyl hydrolase 18 family. Chitinase class II subfamily.</text>
</comment>
<keyword evidence="12" id="KW-1185">Reference proteome</keyword>
<evidence type="ECO:0000256" key="1">
    <source>
        <dbReference type="ARBA" id="ARBA00009121"/>
    </source>
</evidence>
<dbReference type="GO" id="GO:0005975">
    <property type="term" value="P:carbohydrate metabolic process"/>
    <property type="evidence" value="ECO:0007669"/>
    <property type="project" value="InterPro"/>
</dbReference>
<evidence type="ECO:0000256" key="2">
    <source>
        <dbReference type="ARBA" id="ARBA00022669"/>
    </source>
</evidence>
<evidence type="ECO:0000256" key="3">
    <source>
        <dbReference type="ARBA" id="ARBA00022729"/>
    </source>
</evidence>
<dbReference type="Gene3D" id="3.20.20.80">
    <property type="entry name" value="Glycosidases"/>
    <property type="match status" value="1"/>
</dbReference>
<feature type="chain" id="PRO_5034918053" evidence="9">
    <location>
        <begin position="23"/>
        <end position="606"/>
    </location>
</feature>
<gene>
    <name evidence="13" type="primary">LOC111119603</name>
</gene>
<dbReference type="InterPro" id="IPR011583">
    <property type="entry name" value="Chitinase_II/V-like_cat"/>
</dbReference>
<dbReference type="Gene3D" id="3.10.50.10">
    <property type="match status" value="1"/>
</dbReference>
<dbReference type="Proteomes" id="UP000694844">
    <property type="component" value="Chromosome 2"/>
</dbReference>
<feature type="signal peptide" evidence="9">
    <location>
        <begin position="1"/>
        <end position="22"/>
    </location>
</feature>
<evidence type="ECO:0000256" key="6">
    <source>
        <dbReference type="ARBA" id="ARBA00023295"/>
    </source>
</evidence>
<name>A0A8B8CMP6_CRAVI</name>
<evidence type="ECO:0000256" key="7">
    <source>
        <dbReference type="RuleBase" id="RU000489"/>
    </source>
</evidence>
<dbReference type="SMART" id="SM00494">
    <property type="entry name" value="ChtBD2"/>
    <property type="match status" value="2"/>
</dbReference>
<reference evidence="13" key="1">
    <citation type="submission" date="2025-08" db="UniProtKB">
        <authorList>
            <consortium name="RefSeq"/>
        </authorList>
    </citation>
    <scope>IDENTIFICATION</scope>
    <source>
        <tissue evidence="13">Whole sample</tissue>
    </source>
</reference>
<dbReference type="Pfam" id="PF00704">
    <property type="entry name" value="Glyco_hydro_18"/>
    <property type="match status" value="1"/>
</dbReference>
<keyword evidence="2" id="KW-0147">Chitin-binding</keyword>
<dbReference type="InterPro" id="IPR001579">
    <property type="entry name" value="Glyco_hydro_18_chit_AS"/>
</dbReference>
<evidence type="ECO:0000256" key="4">
    <source>
        <dbReference type="ARBA" id="ARBA00022801"/>
    </source>
</evidence>
<dbReference type="GO" id="GO:0005576">
    <property type="term" value="C:extracellular region"/>
    <property type="evidence" value="ECO:0007669"/>
    <property type="project" value="InterPro"/>
</dbReference>
<feature type="domain" description="GH18" evidence="11">
    <location>
        <begin position="24"/>
        <end position="398"/>
    </location>
</feature>
<proteinExistence type="inferred from homology"/>
<dbReference type="AlphaFoldDB" id="A0A8B8CMP6"/>
<dbReference type="InterPro" id="IPR002557">
    <property type="entry name" value="Chitin-bd_dom"/>
</dbReference>
<dbReference type="SUPFAM" id="SSF57625">
    <property type="entry name" value="Invertebrate chitin-binding proteins"/>
    <property type="match status" value="2"/>
</dbReference>
<dbReference type="FunFam" id="3.10.50.10:FF:000001">
    <property type="entry name" value="Chitinase 3-like 1"/>
    <property type="match status" value="1"/>
</dbReference>
<evidence type="ECO:0000256" key="9">
    <source>
        <dbReference type="SAM" id="SignalP"/>
    </source>
</evidence>
<dbReference type="InterPro" id="IPR017853">
    <property type="entry name" value="GH"/>
</dbReference>
<dbReference type="GO" id="GO:0008061">
    <property type="term" value="F:chitin binding"/>
    <property type="evidence" value="ECO:0007669"/>
    <property type="project" value="UniProtKB-KW"/>
</dbReference>
<dbReference type="InterPro" id="IPR001223">
    <property type="entry name" value="Glyco_hydro18_cat"/>
</dbReference>
<feature type="region of interest" description="Disordered" evidence="8">
    <location>
        <begin position="397"/>
        <end position="458"/>
    </location>
</feature>
<feature type="compositionally biased region" description="Low complexity" evidence="8">
    <location>
        <begin position="417"/>
        <end position="431"/>
    </location>
</feature>
<evidence type="ECO:0000313" key="13">
    <source>
        <dbReference type="RefSeq" id="XP_022315651.1"/>
    </source>
</evidence>
<dbReference type="InterPro" id="IPR029070">
    <property type="entry name" value="Chitinase_insertion_sf"/>
</dbReference>
<dbReference type="PROSITE" id="PS50940">
    <property type="entry name" value="CHIT_BIND_II"/>
    <property type="match status" value="2"/>
</dbReference>
<keyword evidence="4 7" id="KW-0378">Hydrolase</keyword>
<evidence type="ECO:0000313" key="12">
    <source>
        <dbReference type="Proteomes" id="UP000694844"/>
    </source>
</evidence>
<dbReference type="FunFam" id="3.20.20.80:FF:000007">
    <property type="entry name" value="Acidic mammalian chitinase"/>
    <property type="match status" value="1"/>
</dbReference>
<dbReference type="InterPro" id="IPR036508">
    <property type="entry name" value="Chitin-bd_dom_sf"/>
</dbReference>
<keyword evidence="3 9" id="KW-0732">Signal</keyword>
<feature type="region of interest" description="Disordered" evidence="8">
    <location>
        <begin position="518"/>
        <end position="543"/>
    </location>
</feature>
<dbReference type="InterPro" id="IPR050314">
    <property type="entry name" value="Glycosyl_Hydrlase_18"/>
</dbReference>
<sequence>MAGLKDLITILLVCSLANIGETKYKMVCYYTNWSQYRNGVGKFFPPDIDPHLCTHIVYAFGKLVGNKITNFEWNDNDEYNNLYKQVNDLKMKNPALKTLLAMGGWTAGSLAYSNMASTFENRKEFIESSISWLRKYDFDGLDMDWEYPANRDGKPYDKENFALLCKETREAFNNEAAATGKDRLLFTSAVGAGRSVIDSAYDVPAMAEYMDFICLMTYDLHGSWESVTGLHAGLYASNNDPDKTLNVASAAEYWHQKGAPREKLIIGLATYGRSFTLVDSSQHGVGAPVSGAGLAGPYTREKGVLSYYEICEMQRSGQGVTYRDPVAKVPYFVNPNTKLWVGFDDEASLLAKLTELIIKDGYGGAMTWSLPLDDFTGTICGEGKYPLISLMKKTLDDASGGGPVNPPSTNSPVTDSPTAAPTNAPSTNAPPTNAPPTKAPVTTQAPVVTTESGGGSGSGFCSTASNGLHPHPHNCSLYYNCWGGIGDPLPCPAGQYFSTKYNGCDYASNVECSNQPTNAPVTEGPVTNAPTQTPAPTTRAPTQAPETQAPAVSCADGALYLAHPTDCAKFYQCNHGDAIEMSCQSGLFFSLKHSTCVWPEGSECEP</sequence>
<accession>A0A8B8CMP6</accession>
<dbReference type="SUPFAM" id="SSF54556">
    <property type="entry name" value="Chitinase insertion domain"/>
    <property type="match status" value="1"/>
</dbReference>
<dbReference type="Gene3D" id="2.170.140.10">
    <property type="entry name" value="Chitin binding domain"/>
    <property type="match status" value="2"/>
</dbReference>
<dbReference type="SMART" id="SM00636">
    <property type="entry name" value="Glyco_18"/>
    <property type="match status" value="1"/>
</dbReference>
<organism evidence="12 13">
    <name type="scientific">Crassostrea virginica</name>
    <name type="common">Eastern oyster</name>
    <dbReference type="NCBI Taxonomy" id="6565"/>
    <lineage>
        <taxon>Eukaryota</taxon>
        <taxon>Metazoa</taxon>
        <taxon>Spiralia</taxon>
        <taxon>Lophotrochozoa</taxon>
        <taxon>Mollusca</taxon>
        <taxon>Bivalvia</taxon>
        <taxon>Autobranchia</taxon>
        <taxon>Pteriomorphia</taxon>
        <taxon>Ostreida</taxon>
        <taxon>Ostreoidea</taxon>
        <taxon>Ostreidae</taxon>
        <taxon>Crassostrea</taxon>
    </lineage>
</organism>
<evidence type="ECO:0000256" key="8">
    <source>
        <dbReference type="SAM" id="MobiDB-lite"/>
    </source>
</evidence>
<dbReference type="GeneID" id="111119603"/>
<feature type="compositionally biased region" description="Polar residues" evidence="8">
    <location>
        <begin position="407"/>
        <end position="416"/>
    </location>
</feature>
<dbReference type="OrthoDB" id="73875at2759"/>
<dbReference type="Pfam" id="PF01607">
    <property type="entry name" value="CBM_14"/>
    <property type="match status" value="2"/>
</dbReference>
<protein>
    <submittedName>
        <fullName evidence="13">Chitinase-3-like protein 1 isoform X4</fullName>
    </submittedName>
</protein>
<dbReference type="GO" id="GO:0004568">
    <property type="term" value="F:chitinase activity"/>
    <property type="evidence" value="ECO:0007669"/>
    <property type="project" value="UniProtKB-ARBA"/>
</dbReference>
<keyword evidence="6 7" id="KW-0326">Glycosidase</keyword>
<dbReference type="PROSITE" id="PS01095">
    <property type="entry name" value="GH18_1"/>
    <property type="match status" value="1"/>
</dbReference>
<feature type="compositionally biased region" description="Low complexity" evidence="8">
    <location>
        <begin position="529"/>
        <end position="543"/>
    </location>
</feature>
<feature type="compositionally biased region" description="Low complexity" evidence="8">
    <location>
        <begin position="439"/>
        <end position="450"/>
    </location>
</feature>
<dbReference type="PANTHER" id="PTHR11177">
    <property type="entry name" value="CHITINASE"/>
    <property type="match status" value="1"/>
</dbReference>
<dbReference type="SUPFAM" id="SSF51445">
    <property type="entry name" value="(Trans)glycosidases"/>
    <property type="match status" value="1"/>
</dbReference>
<dbReference type="GO" id="GO:0006032">
    <property type="term" value="P:chitin catabolic process"/>
    <property type="evidence" value="ECO:0007669"/>
    <property type="project" value="TreeGrafter"/>
</dbReference>